<reference evidence="2 3" key="1">
    <citation type="journal article" name="Sci. Rep.">
        <title>Genome-scale phylogenetic analyses confirm Olpidium as the closest living zoosporic fungus to the non-flagellated, terrestrial fungi.</title>
        <authorList>
            <person name="Chang Y."/>
            <person name="Rochon D."/>
            <person name="Sekimoto S."/>
            <person name="Wang Y."/>
            <person name="Chovatia M."/>
            <person name="Sandor L."/>
            <person name="Salamov A."/>
            <person name="Grigoriev I.V."/>
            <person name="Stajich J.E."/>
            <person name="Spatafora J.W."/>
        </authorList>
    </citation>
    <scope>NUCLEOTIDE SEQUENCE [LARGE SCALE GENOMIC DNA]</scope>
    <source>
        <strain evidence="2">S191</strain>
    </source>
</reference>
<gene>
    <name evidence="2" type="ORF">BJ554DRAFT_8111</name>
</gene>
<keyword evidence="1" id="KW-0812">Transmembrane</keyword>
<keyword evidence="3" id="KW-1185">Reference proteome</keyword>
<evidence type="ECO:0000256" key="1">
    <source>
        <dbReference type="SAM" id="Phobius"/>
    </source>
</evidence>
<organism evidence="2 3">
    <name type="scientific">Olpidium bornovanus</name>
    <dbReference type="NCBI Taxonomy" id="278681"/>
    <lineage>
        <taxon>Eukaryota</taxon>
        <taxon>Fungi</taxon>
        <taxon>Fungi incertae sedis</taxon>
        <taxon>Olpidiomycota</taxon>
        <taxon>Olpidiomycotina</taxon>
        <taxon>Olpidiomycetes</taxon>
        <taxon>Olpidiales</taxon>
        <taxon>Olpidiaceae</taxon>
        <taxon>Olpidium</taxon>
    </lineage>
</organism>
<evidence type="ECO:0000313" key="3">
    <source>
        <dbReference type="Proteomes" id="UP000673691"/>
    </source>
</evidence>
<feature type="non-terminal residue" evidence="2">
    <location>
        <position position="1"/>
    </location>
</feature>
<dbReference type="AlphaFoldDB" id="A0A8H7ZV90"/>
<sequence length="257" mass="28793">LTTVRPSFSVGWFHEVTSYGLRADDGQTHPNDGIHMAFNYWMVPPATDDPAKPYEDDYWESEWAEPRSRIFGIRGGGAFVVNAGDTPSWYLPAGTGARVRLNFLVGWCSAEAPRAQQAQDAPKTQVDRERRVKDDGVASEFGSQLNPPTLTQRYVQPRGTETETGARELGYGTLIIVVDRGASPLALDAQVAIFPFFHLFFYTPLYHTYLTLMVTTPLYHTYLTLMVTTPLYHTYLTLMVTSIYASLLCCSVCITRT</sequence>
<keyword evidence="1" id="KW-1133">Transmembrane helix</keyword>
<protein>
    <submittedName>
        <fullName evidence="2">Uncharacterized protein</fullName>
    </submittedName>
</protein>
<dbReference type="OrthoDB" id="415358at2759"/>
<evidence type="ECO:0000313" key="2">
    <source>
        <dbReference type="EMBL" id="KAG5459910.1"/>
    </source>
</evidence>
<dbReference type="Proteomes" id="UP000673691">
    <property type="component" value="Unassembled WGS sequence"/>
</dbReference>
<accession>A0A8H7ZV90</accession>
<keyword evidence="1" id="KW-0472">Membrane</keyword>
<dbReference type="EMBL" id="JAEFCI010006084">
    <property type="protein sequence ID" value="KAG5459910.1"/>
    <property type="molecule type" value="Genomic_DNA"/>
</dbReference>
<comment type="caution">
    <text evidence="2">The sequence shown here is derived from an EMBL/GenBank/DDBJ whole genome shotgun (WGS) entry which is preliminary data.</text>
</comment>
<feature type="transmembrane region" description="Helical" evidence="1">
    <location>
        <begin position="191"/>
        <end position="212"/>
    </location>
</feature>
<proteinExistence type="predicted"/>
<name>A0A8H7ZV90_9FUNG</name>
<feature type="transmembrane region" description="Helical" evidence="1">
    <location>
        <begin position="232"/>
        <end position="254"/>
    </location>
</feature>